<accession>A0AAV7YNS3</accession>
<dbReference type="InterPro" id="IPR037361">
    <property type="entry name" value="COMMD10"/>
</dbReference>
<dbReference type="InterPro" id="IPR017920">
    <property type="entry name" value="COMM"/>
</dbReference>
<proteinExistence type="predicted"/>
<comment type="caution">
    <text evidence="2">The sequence shown here is derived from an EMBL/GenBank/DDBJ whole genome shotgun (WGS) entry which is preliminary data.</text>
</comment>
<dbReference type="Pfam" id="PF07258">
    <property type="entry name" value="COMM_domain"/>
    <property type="match status" value="1"/>
</dbReference>
<organism evidence="2 3">
    <name type="scientific">Anaeramoeba flamelloides</name>
    <dbReference type="NCBI Taxonomy" id="1746091"/>
    <lineage>
        <taxon>Eukaryota</taxon>
        <taxon>Metamonada</taxon>
        <taxon>Anaeramoebidae</taxon>
        <taxon>Anaeramoeba</taxon>
    </lineage>
</organism>
<name>A0AAV7YNS3_9EUKA</name>
<dbReference type="Proteomes" id="UP001146793">
    <property type="component" value="Unassembled WGS sequence"/>
</dbReference>
<reference evidence="2" key="1">
    <citation type="submission" date="2022-08" db="EMBL/GenBank/DDBJ databases">
        <title>Novel sulphate-reducing endosymbionts in the free-living metamonad Anaeramoeba.</title>
        <authorList>
            <person name="Jerlstrom-Hultqvist J."/>
            <person name="Cepicka I."/>
            <person name="Gallot-Lavallee L."/>
            <person name="Salas-Leiva D."/>
            <person name="Curtis B.A."/>
            <person name="Zahonova K."/>
            <person name="Pipaliya S."/>
            <person name="Dacks J."/>
            <person name="Roger A.J."/>
        </authorList>
    </citation>
    <scope>NUCLEOTIDE SEQUENCE</scope>
    <source>
        <strain evidence="2">Busselton2</strain>
    </source>
</reference>
<feature type="domain" description="COMM" evidence="1">
    <location>
        <begin position="133"/>
        <end position="206"/>
    </location>
</feature>
<dbReference type="EMBL" id="JANTQA010000051">
    <property type="protein sequence ID" value="KAJ3430414.1"/>
    <property type="molecule type" value="Genomic_DNA"/>
</dbReference>
<dbReference type="PROSITE" id="PS51269">
    <property type="entry name" value="COMM"/>
    <property type="match status" value="1"/>
</dbReference>
<dbReference type="Pfam" id="PF21672">
    <property type="entry name" value="COMM_HN"/>
    <property type="match status" value="1"/>
</dbReference>
<gene>
    <name evidence="2" type="ORF">M0812_23421</name>
</gene>
<dbReference type="AlphaFoldDB" id="A0AAV7YNS3"/>
<evidence type="ECO:0000259" key="1">
    <source>
        <dbReference type="PROSITE" id="PS51269"/>
    </source>
</evidence>
<dbReference type="PANTHER" id="PTHR12333">
    <property type="entry name" value="COMM DOMAIN CONTAINING PROTEIN 10"/>
    <property type="match status" value="1"/>
</dbReference>
<dbReference type="PANTHER" id="PTHR12333:SF0">
    <property type="entry name" value="COMM DOMAIN-CONTAINING PROTEIN 10"/>
    <property type="match status" value="1"/>
</dbReference>
<evidence type="ECO:0000313" key="3">
    <source>
        <dbReference type="Proteomes" id="UP001146793"/>
    </source>
</evidence>
<sequence length="206" mass="23895">MTNTKKSLFGNTTQFKSAIEQINTIEDDEQFSRVILRIIKRSIEGVQLFSEKEQIQLLSVLSLNNESLQTTLAASNFIFQQSAYFGINSDSLAHQLKSSGMETNKIKIFCKAWKQGRAGYTKQLMEKSIAPRSLQEINWSLHLQSSNKNTGRDKTPIAFFEFQLNDPDTVSEEKKKDNFVVEFNHQQLFRIYEKFERLQEQLDQLI</sequence>
<protein>
    <submittedName>
        <fullName evidence="2">Comm domain containing protein</fullName>
    </submittedName>
</protein>
<evidence type="ECO:0000313" key="2">
    <source>
        <dbReference type="EMBL" id="KAJ3430414.1"/>
    </source>
</evidence>